<keyword evidence="4" id="KW-0732">Signal</keyword>
<keyword evidence="2 3" id="KW-0040">ANK repeat</keyword>
<proteinExistence type="predicted"/>
<reference evidence="6" key="1">
    <citation type="journal article" date="2019" name="Int. J. Syst. Evol. Microbiol.">
        <title>The Global Catalogue of Microorganisms (GCM) 10K type strain sequencing project: providing services to taxonomists for standard genome sequencing and annotation.</title>
        <authorList>
            <consortium name="The Broad Institute Genomics Platform"/>
            <consortium name="The Broad Institute Genome Sequencing Center for Infectious Disease"/>
            <person name="Wu L."/>
            <person name="Ma J."/>
        </authorList>
    </citation>
    <scope>NUCLEOTIDE SEQUENCE [LARGE SCALE GENOMIC DNA]</scope>
    <source>
        <strain evidence="6">CGMCC 1.16619</strain>
    </source>
</reference>
<dbReference type="InterPro" id="IPR051165">
    <property type="entry name" value="Multifunctional_ANK_Repeat"/>
</dbReference>
<protein>
    <submittedName>
        <fullName evidence="5">Ankyrin repeat domain-containing protein</fullName>
    </submittedName>
</protein>
<name>A0ABW0QIH1_9GAMM</name>
<dbReference type="InterPro" id="IPR002110">
    <property type="entry name" value="Ankyrin_rpt"/>
</dbReference>
<sequence>MLSRPVLLACTLLLSCPALGRDNAPSTQDLCRQATPVARDLWNRDLYDAPPGVAALMVDVIDGRLAEAREQLARLNPGEVARWRQTAMLTAIYAGHTDMVEALLGDGAVADGMGWIPPLRDSFFRQTVAAMKQDARLEGSSTVKGLAAAGLLKNEGRYYGPALVIAASCGDAATVDVLLRHHANGLARSSTNGADALTVATVLGHAEIVERLLDHGANPCIDDRFIQMHQPDASLATIGRQKGLPAALVQRLVCPAVDTAH</sequence>
<dbReference type="PROSITE" id="PS50297">
    <property type="entry name" value="ANK_REP_REGION"/>
    <property type="match status" value="1"/>
</dbReference>
<dbReference type="PANTHER" id="PTHR24123">
    <property type="entry name" value="ANKYRIN REPEAT-CONTAINING"/>
    <property type="match status" value="1"/>
</dbReference>
<dbReference type="Gene3D" id="1.25.40.20">
    <property type="entry name" value="Ankyrin repeat-containing domain"/>
    <property type="match status" value="1"/>
</dbReference>
<evidence type="ECO:0000256" key="3">
    <source>
        <dbReference type="PROSITE-ProRule" id="PRU00023"/>
    </source>
</evidence>
<dbReference type="Proteomes" id="UP001596114">
    <property type="component" value="Unassembled WGS sequence"/>
</dbReference>
<accession>A0ABW0QIH1</accession>
<dbReference type="EMBL" id="JBHSNF010000001">
    <property type="protein sequence ID" value="MFC5524411.1"/>
    <property type="molecule type" value="Genomic_DNA"/>
</dbReference>
<dbReference type="SMART" id="SM00248">
    <property type="entry name" value="ANK"/>
    <property type="match status" value="3"/>
</dbReference>
<evidence type="ECO:0000256" key="2">
    <source>
        <dbReference type="ARBA" id="ARBA00023043"/>
    </source>
</evidence>
<keyword evidence="1" id="KW-0677">Repeat</keyword>
<gene>
    <name evidence="5" type="ORF">ACFPPA_01515</name>
</gene>
<feature type="repeat" description="ANK" evidence="3">
    <location>
        <begin position="192"/>
        <end position="224"/>
    </location>
</feature>
<evidence type="ECO:0000256" key="4">
    <source>
        <dbReference type="SAM" id="SignalP"/>
    </source>
</evidence>
<dbReference type="InterPro" id="IPR036770">
    <property type="entry name" value="Ankyrin_rpt-contain_sf"/>
</dbReference>
<keyword evidence="6" id="KW-1185">Reference proteome</keyword>
<dbReference type="SUPFAM" id="SSF48403">
    <property type="entry name" value="Ankyrin repeat"/>
    <property type="match status" value="1"/>
</dbReference>
<feature type="signal peptide" evidence="4">
    <location>
        <begin position="1"/>
        <end position="20"/>
    </location>
</feature>
<feature type="chain" id="PRO_5047382403" evidence="4">
    <location>
        <begin position="21"/>
        <end position="261"/>
    </location>
</feature>
<dbReference type="PANTHER" id="PTHR24123:SF33">
    <property type="entry name" value="PROTEIN HOS4"/>
    <property type="match status" value="1"/>
</dbReference>
<evidence type="ECO:0000256" key="1">
    <source>
        <dbReference type="ARBA" id="ARBA00022737"/>
    </source>
</evidence>
<evidence type="ECO:0000313" key="5">
    <source>
        <dbReference type="EMBL" id="MFC5524411.1"/>
    </source>
</evidence>
<dbReference type="PROSITE" id="PS50088">
    <property type="entry name" value="ANK_REPEAT"/>
    <property type="match status" value="1"/>
</dbReference>
<dbReference type="RefSeq" id="WP_377316584.1">
    <property type="nucleotide sequence ID" value="NZ_JBHSNF010000001.1"/>
</dbReference>
<evidence type="ECO:0000313" key="6">
    <source>
        <dbReference type="Proteomes" id="UP001596114"/>
    </source>
</evidence>
<dbReference type="Pfam" id="PF12796">
    <property type="entry name" value="Ank_2"/>
    <property type="match status" value="1"/>
</dbReference>
<organism evidence="5 6">
    <name type="scientific">Rhodanobacter ginsengisoli</name>
    <dbReference type="NCBI Taxonomy" id="418646"/>
    <lineage>
        <taxon>Bacteria</taxon>
        <taxon>Pseudomonadati</taxon>
        <taxon>Pseudomonadota</taxon>
        <taxon>Gammaproteobacteria</taxon>
        <taxon>Lysobacterales</taxon>
        <taxon>Rhodanobacteraceae</taxon>
        <taxon>Rhodanobacter</taxon>
    </lineage>
</organism>
<dbReference type="PROSITE" id="PS51257">
    <property type="entry name" value="PROKAR_LIPOPROTEIN"/>
    <property type="match status" value="1"/>
</dbReference>
<comment type="caution">
    <text evidence="5">The sequence shown here is derived from an EMBL/GenBank/DDBJ whole genome shotgun (WGS) entry which is preliminary data.</text>
</comment>